<dbReference type="AlphaFoldDB" id="A0A2P6TFT6"/>
<dbReference type="SUPFAM" id="SSF52047">
    <property type="entry name" value="RNI-like"/>
    <property type="match status" value="1"/>
</dbReference>
<keyword evidence="2" id="KW-1185">Reference proteome</keyword>
<name>A0A2P6TFT6_CHLSO</name>
<sequence>MALRPLPPETAAAGAVAACPHALPMREVGQLLAAMEGCCHSWRQAVADVPLQVSLGPLPLPFDPEAALLRHIGRTGRRRLEALHFEAPAQQRGCSPGVVQLLAIDLLASDAFAAAAGGTLSELAVFDYLCSRPLCTLLPRYAALRRLALSGYSVHVDLEPLRSLPHLEELFLESEGLPKSLAALPPSLRHLSLSSFVNGGRLLLPPHLRLDSLVCRCPGQPVFFGLSRALSVCRTIHVSGSTVHMLLSMPSEDTHSPAAAFSGGPAAAAAALVAAFTRSAQAQRLELGFERQLVLKLSATDATEPGSVGPFPPQQRGQAVQLQLVLAAAAAAEPAVLASLQPQAGGCSAATQLTLSDPGAPA</sequence>
<accession>A0A2P6TFT6</accession>
<evidence type="ECO:0000313" key="2">
    <source>
        <dbReference type="Proteomes" id="UP000239899"/>
    </source>
</evidence>
<dbReference type="Proteomes" id="UP000239899">
    <property type="component" value="Unassembled WGS sequence"/>
</dbReference>
<gene>
    <name evidence="1" type="ORF">C2E21_8132</name>
</gene>
<reference evidence="1 2" key="1">
    <citation type="journal article" date="2018" name="Plant J.">
        <title>Genome sequences of Chlorella sorokiniana UTEX 1602 and Micractinium conductrix SAG 241.80: implications to maltose excretion by a green alga.</title>
        <authorList>
            <person name="Arriola M.B."/>
            <person name="Velmurugan N."/>
            <person name="Zhang Y."/>
            <person name="Plunkett M.H."/>
            <person name="Hondzo H."/>
            <person name="Barney B.M."/>
        </authorList>
    </citation>
    <scope>NUCLEOTIDE SEQUENCE [LARGE SCALE GENOMIC DNA]</scope>
    <source>
        <strain evidence="2">UTEX 1602</strain>
    </source>
</reference>
<protein>
    <submittedName>
        <fullName evidence="1">TMV resistance N-like isoform X2</fullName>
    </submittedName>
</protein>
<proteinExistence type="predicted"/>
<evidence type="ECO:0000313" key="1">
    <source>
        <dbReference type="EMBL" id="PRW32978.1"/>
    </source>
</evidence>
<organism evidence="1 2">
    <name type="scientific">Chlorella sorokiniana</name>
    <name type="common">Freshwater green alga</name>
    <dbReference type="NCBI Taxonomy" id="3076"/>
    <lineage>
        <taxon>Eukaryota</taxon>
        <taxon>Viridiplantae</taxon>
        <taxon>Chlorophyta</taxon>
        <taxon>core chlorophytes</taxon>
        <taxon>Trebouxiophyceae</taxon>
        <taxon>Chlorellales</taxon>
        <taxon>Chlorellaceae</taxon>
        <taxon>Chlorella clade</taxon>
        <taxon>Chlorella</taxon>
    </lineage>
</organism>
<dbReference type="OrthoDB" id="10541201at2759"/>
<comment type="caution">
    <text evidence="1">The sequence shown here is derived from an EMBL/GenBank/DDBJ whole genome shotgun (WGS) entry which is preliminary data.</text>
</comment>
<dbReference type="EMBL" id="LHPG02000018">
    <property type="protein sequence ID" value="PRW32978.1"/>
    <property type="molecule type" value="Genomic_DNA"/>
</dbReference>